<gene>
    <name evidence="1" type="ORF">SAMN05421833_12171</name>
</gene>
<dbReference type="Proteomes" id="UP000186096">
    <property type="component" value="Unassembled WGS sequence"/>
</dbReference>
<dbReference type="OrthoDB" id="2590919at2"/>
<keyword evidence="2" id="KW-1185">Reference proteome</keyword>
<sequence>MTSAGTLLCEVRGVVEAPVERVAGLLLRVRPGPVGRDNCFPFADHGGTLTGGPDRFVLAAPGHAMTVEVGRDLLAAQGGWWYRGEYRLAPDPAGTLLVHQVRNVAESLRWGVPLVNGFFRGLGPRTRDGFAVLLDRVGAELGCRVSLLDGR</sequence>
<dbReference type="STRING" id="58117.SAMN05421833_12171"/>
<reference evidence="2" key="1">
    <citation type="submission" date="2017-01" db="EMBL/GenBank/DDBJ databases">
        <authorList>
            <person name="Varghese N."/>
            <person name="Submissions S."/>
        </authorList>
    </citation>
    <scope>NUCLEOTIDE SEQUENCE [LARGE SCALE GENOMIC DNA]</scope>
    <source>
        <strain evidence="2">ATCC 12950</strain>
    </source>
</reference>
<proteinExistence type="predicted"/>
<evidence type="ECO:0000313" key="2">
    <source>
        <dbReference type="Proteomes" id="UP000186096"/>
    </source>
</evidence>
<dbReference type="EMBL" id="FTNI01000021">
    <property type="protein sequence ID" value="SIR97249.1"/>
    <property type="molecule type" value="Genomic_DNA"/>
</dbReference>
<dbReference type="AlphaFoldDB" id="A0A1N7FAA2"/>
<name>A0A1N7FAA2_9ACTN</name>
<organism evidence="1 2">
    <name type="scientific">Microbispora rosea</name>
    <dbReference type="NCBI Taxonomy" id="58117"/>
    <lineage>
        <taxon>Bacteria</taxon>
        <taxon>Bacillati</taxon>
        <taxon>Actinomycetota</taxon>
        <taxon>Actinomycetes</taxon>
        <taxon>Streptosporangiales</taxon>
        <taxon>Streptosporangiaceae</taxon>
        <taxon>Microbispora</taxon>
    </lineage>
</organism>
<accession>A0A1N7FAA2</accession>
<evidence type="ECO:0000313" key="1">
    <source>
        <dbReference type="EMBL" id="SIR97249.1"/>
    </source>
</evidence>
<dbReference type="RefSeq" id="WP_143734536.1">
    <property type="nucleotide sequence ID" value="NZ_FTNI01000021.1"/>
</dbReference>
<evidence type="ECO:0008006" key="3">
    <source>
        <dbReference type="Google" id="ProtNLM"/>
    </source>
</evidence>
<protein>
    <recommendedName>
        <fullName evidence="3">Polyketide cyclase / dehydrase and lipid transport</fullName>
    </recommendedName>
</protein>